<evidence type="ECO:0008006" key="4">
    <source>
        <dbReference type="Google" id="ProtNLM"/>
    </source>
</evidence>
<reference evidence="3" key="1">
    <citation type="submission" date="2018-02" db="EMBL/GenBank/DDBJ databases">
        <authorList>
            <person name="Hausmann B."/>
        </authorList>
    </citation>
    <scope>NUCLEOTIDE SEQUENCE [LARGE SCALE GENOMIC DNA]</scope>
    <source>
        <strain evidence="3">Peat soil MAG SbA5</strain>
    </source>
</reference>
<keyword evidence="1" id="KW-0812">Transmembrane</keyword>
<feature type="transmembrane region" description="Helical" evidence="1">
    <location>
        <begin position="45"/>
        <end position="64"/>
    </location>
</feature>
<dbReference type="Proteomes" id="UP000239735">
    <property type="component" value="Unassembled WGS sequence"/>
</dbReference>
<keyword evidence="1" id="KW-1133">Transmembrane helix</keyword>
<gene>
    <name evidence="2" type="ORF">SBA5_140049</name>
</gene>
<evidence type="ECO:0000256" key="1">
    <source>
        <dbReference type="SAM" id="Phobius"/>
    </source>
</evidence>
<accession>A0A2N9L4H3</accession>
<dbReference type="EMBL" id="OKRB01000046">
    <property type="protein sequence ID" value="SPE18182.1"/>
    <property type="molecule type" value="Genomic_DNA"/>
</dbReference>
<name>A0A2N9L4H3_9BACT</name>
<dbReference type="OrthoDB" id="123319at2"/>
<feature type="transmembrane region" description="Helical" evidence="1">
    <location>
        <begin position="6"/>
        <end position="24"/>
    </location>
</feature>
<evidence type="ECO:0000313" key="2">
    <source>
        <dbReference type="EMBL" id="SPE18182.1"/>
    </source>
</evidence>
<sequence>MKLAGVNLMLAGVAALIYGGFSYTTHRKAINMGPVQVESSQRHHVPLSPVLGVAFVAGGVLVYFGTKDRP</sequence>
<organism evidence="2 3">
    <name type="scientific">Candidatus Sulfuritelmatomonas gaucii</name>
    <dbReference type="NCBI Taxonomy" id="2043161"/>
    <lineage>
        <taxon>Bacteria</taxon>
        <taxon>Pseudomonadati</taxon>
        <taxon>Acidobacteriota</taxon>
        <taxon>Terriglobia</taxon>
        <taxon>Terriglobales</taxon>
        <taxon>Acidobacteriaceae</taxon>
        <taxon>Candidatus Sulfuritelmatomonas</taxon>
    </lineage>
</organism>
<keyword evidence="1" id="KW-0472">Membrane</keyword>
<evidence type="ECO:0000313" key="3">
    <source>
        <dbReference type="Proteomes" id="UP000239735"/>
    </source>
</evidence>
<dbReference type="AlphaFoldDB" id="A0A2N9L4H3"/>
<proteinExistence type="predicted"/>
<protein>
    <recommendedName>
        <fullName evidence="4">DUF3185 domain-containing protein</fullName>
    </recommendedName>
</protein>